<evidence type="ECO:0000256" key="7">
    <source>
        <dbReference type="ARBA" id="ARBA00022984"/>
    </source>
</evidence>
<dbReference type="InterPro" id="IPR018365">
    <property type="entry name" value="Cell_cycle_FtsW-rel_CS"/>
</dbReference>
<keyword evidence="9 11" id="KW-0472">Membrane</keyword>
<keyword evidence="8 11" id="KW-1133">Transmembrane helix</keyword>
<dbReference type="NCBIfam" id="NF037961">
    <property type="entry name" value="RodA_shape"/>
    <property type="match status" value="1"/>
</dbReference>
<feature type="transmembrane region" description="Helical" evidence="11">
    <location>
        <begin position="223"/>
        <end position="245"/>
    </location>
</feature>
<feature type="transmembrane region" description="Helical" evidence="11">
    <location>
        <begin position="162"/>
        <end position="179"/>
    </location>
</feature>
<dbReference type="GO" id="GO:0051301">
    <property type="term" value="P:cell division"/>
    <property type="evidence" value="ECO:0007669"/>
    <property type="project" value="InterPro"/>
</dbReference>
<dbReference type="GO" id="GO:0008360">
    <property type="term" value="P:regulation of cell shape"/>
    <property type="evidence" value="ECO:0007669"/>
    <property type="project" value="UniProtKB-KW"/>
</dbReference>
<comment type="caution">
    <text evidence="12">The sequence shown here is derived from an EMBL/GenBank/DDBJ whole genome shotgun (WGS) entry which is preliminary data.</text>
</comment>
<comment type="similarity">
    <text evidence="11">Belongs to the SEDS family. MrdB/RodA subfamily.</text>
</comment>
<reference evidence="12 13" key="1">
    <citation type="submission" date="2020-08" db="EMBL/GenBank/DDBJ databases">
        <title>Genomic Encyclopedia of Type Strains, Phase IV (KMG-IV): sequencing the most valuable type-strain genomes for metagenomic binning, comparative biology and taxonomic classification.</title>
        <authorList>
            <person name="Goeker M."/>
        </authorList>
    </citation>
    <scope>NUCLEOTIDE SEQUENCE [LARGE SCALE GENOMIC DNA]</scope>
    <source>
        <strain evidence="12 13">DSM 2461</strain>
    </source>
</reference>
<comment type="subcellular location">
    <subcellularLocation>
        <location evidence="11">Cell membrane</location>
        <topology evidence="11">Multi-pass membrane protein</topology>
    </subcellularLocation>
    <subcellularLocation>
        <location evidence="1">Membrane</location>
        <topology evidence="1">Multi-pass membrane protein</topology>
    </subcellularLocation>
</comment>
<keyword evidence="4 11" id="KW-0808">Transferase</keyword>
<feature type="transmembrane region" description="Helical" evidence="11">
    <location>
        <begin position="139"/>
        <end position="156"/>
    </location>
</feature>
<dbReference type="GO" id="GO:0015648">
    <property type="term" value="F:lipid-linked peptidoglycan transporter activity"/>
    <property type="evidence" value="ECO:0007669"/>
    <property type="project" value="TreeGrafter"/>
</dbReference>
<dbReference type="GO" id="GO:0032153">
    <property type="term" value="C:cell division site"/>
    <property type="evidence" value="ECO:0007669"/>
    <property type="project" value="TreeGrafter"/>
</dbReference>
<evidence type="ECO:0000256" key="11">
    <source>
        <dbReference type="HAMAP-Rule" id="MF_02079"/>
    </source>
</evidence>
<comment type="function">
    <text evidence="11">Peptidoglycan polymerase that is essential for cell wall elongation.</text>
</comment>
<evidence type="ECO:0000256" key="3">
    <source>
        <dbReference type="ARBA" id="ARBA00022676"/>
    </source>
</evidence>
<keyword evidence="5 11" id="KW-0812">Transmembrane</keyword>
<dbReference type="InterPro" id="IPR001182">
    <property type="entry name" value="FtsW/RodA"/>
</dbReference>
<accession>A0A841R7A9</accession>
<feature type="transmembrane region" description="Helical" evidence="11">
    <location>
        <begin position="12"/>
        <end position="29"/>
    </location>
</feature>
<keyword evidence="10 11" id="KW-0961">Cell wall biogenesis/degradation</keyword>
<keyword evidence="13" id="KW-1185">Reference proteome</keyword>
<dbReference type="GO" id="GO:0005886">
    <property type="term" value="C:plasma membrane"/>
    <property type="evidence" value="ECO:0007669"/>
    <property type="project" value="UniProtKB-SubCell"/>
</dbReference>
<protein>
    <recommendedName>
        <fullName evidence="11">Peptidoglycan glycosyltransferase RodA</fullName>
        <shortName evidence="11">PGT</shortName>
        <ecNumber evidence="11">2.4.99.28</ecNumber>
    </recommendedName>
    <alternativeName>
        <fullName evidence="11">Cell elongation protein RodA</fullName>
    </alternativeName>
    <alternativeName>
        <fullName evidence="11">Cell wall polymerase</fullName>
    </alternativeName>
    <alternativeName>
        <fullName evidence="11">Peptidoglycan polymerase</fullName>
        <shortName evidence="11">PG polymerase</shortName>
    </alternativeName>
</protein>
<evidence type="ECO:0000256" key="5">
    <source>
        <dbReference type="ARBA" id="ARBA00022692"/>
    </source>
</evidence>
<feature type="transmembrane region" description="Helical" evidence="11">
    <location>
        <begin position="373"/>
        <end position="397"/>
    </location>
</feature>
<evidence type="ECO:0000256" key="8">
    <source>
        <dbReference type="ARBA" id="ARBA00022989"/>
    </source>
</evidence>
<sequence>MAGNRDILKFDVILFATTLALMLIGIFFIYSSGVNSSGVSVSNEWIKQIIWVVSSLAIIIFFSLYDYARFKMVSFYIYLVMVILLLFTLFFGRYVNGARSWLGVGPFGIQPAEFSKIAVIFYLGAFLDNNYKTIHTLKKFIQALVIIAIPMLLTLAQPDFGSAIVNVPIFLVMLFLAGARLKHIIYLVITGSLIIYFTVLPAWSEYIIQEEVMLVKVFTEMATMKYVLIALIVIMALAGAGQLLFRAGYYYWIIYFSSSFFISLLGAMGGRMVLKGYQIMRLIIFIDPQVDPQGAGWNMIQSITAVGAGGLWGRGFLQGTQSHLRYLPQQSSDFIFSIFSEEAGFVGAIVVFSLYILMLVRSLIIIDRSNDRFGVVLGGGIVGMIFFHVIINTGMAIGVMPITGIPLFFLSYGGSSLWTASMGIGILLSIYQRRYRN</sequence>
<comment type="catalytic activity">
    <reaction evidence="11">
        <text>[GlcNAc-(1-&gt;4)-Mur2Ac(oyl-L-Ala-gamma-D-Glu-L-Lys-D-Ala-D-Ala)](n)-di-trans,octa-cis-undecaprenyl diphosphate + beta-D-GlcNAc-(1-&gt;4)-Mur2Ac(oyl-L-Ala-gamma-D-Glu-L-Lys-D-Ala-D-Ala)-di-trans,octa-cis-undecaprenyl diphosphate = [GlcNAc-(1-&gt;4)-Mur2Ac(oyl-L-Ala-gamma-D-Glu-L-Lys-D-Ala-D-Ala)](n+1)-di-trans,octa-cis-undecaprenyl diphosphate + di-trans,octa-cis-undecaprenyl diphosphate + H(+)</text>
        <dbReference type="Rhea" id="RHEA:23708"/>
        <dbReference type="Rhea" id="RHEA-COMP:9602"/>
        <dbReference type="Rhea" id="RHEA-COMP:9603"/>
        <dbReference type="ChEBI" id="CHEBI:15378"/>
        <dbReference type="ChEBI" id="CHEBI:58405"/>
        <dbReference type="ChEBI" id="CHEBI:60033"/>
        <dbReference type="ChEBI" id="CHEBI:78435"/>
        <dbReference type="EC" id="2.4.99.28"/>
    </reaction>
</comment>
<evidence type="ECO:0000256" key="2">
    <source>
        <dbReference type="ARBA" id="ARBA00022475"/>
    </source>
</evidence>
<evidence type="ECO:0000256" key="10">
    <source>
        <dbReference type="ARBA" id="ARBA00023316"/>
    </source>
</evidence>
<dbReference type="NCBIfam" id="TIGR02210">
    <property type="entry name" value="rodA_shape"/>
    <property type="match status" value="1"/>
</dbReference>
<dbReference type="GO" id="GO:0008955">
    <property type="term" value="F:peptidoglycan glycosyltransferase activity"/>
    <property type="evidence" value="ECO:0007669"/>
    <property type="project" value="UniProtKB-UniRule"/>
</dbReference>
<dbReference type="AlphaFoldDB" id="A0A841R7A9"/>
<dbReference type="HAMAP" id="MF_02079">
    <property type="entry name" value="PGT_RodA"/>
    <property type="match status" value="1"/>
</dbReference>
<feature type="transmembrane region" description="Helical" evidence="11">
    <location>
        <begin position="49"/>
        <end position="68"/>
    </location>
</feature>
<dbReference type="PANTHER" id="PTHR30474">
    <property type="entry name" value="CELL CYCLE PROTEIN"/>
    <property type="match status" value="1"/>
</dbReference>
<comment type="pathway">
    <text evidence="11">Cell wall biogenesis; peptidoglycan biosynthesis.</text>
</comment>
<feature type="transmembrane region" description="Helical" evidence="11">
    <location>
        <begin position="252"/>
        <end position="274"/>
    </location>
</feature>
<evidence type="ECO:0000313" key="13">
    <source>
        <dbReference type="Proteomes" id="UP000587760"/>
    </source>
</evidence>
<dbReference type="PROSITE" id="PS00428">
    <property type="entry name" value="FTSW_RODA_SPOVE"/>
    <property type="match status" value="1"/>
</dbReference>
<feature type="transmembrane region" description="Helical" evidence="11">
    <location>
        <begin position="75"/>
        <end position="95"/>
    </location>
</feature>
<dbReference type="EMBL" id="JACHGJ010000001">
    <property type="protein sequence ID" value="MBB6479087.1"/>
    <property type="molecule type" value="Genomic_DNA"/>
</dbReference>
<feature type="transmembrane region" description="Helical" evidence="11">
    <location>
        <begin position="184"/>
        <end position="203"/>
    </location>
</feature>
<dbReference type="InterPro" id="IPR011923">
    <property type="entry name" value="RodA/MrdB"/>
</dbReference>
<evidence type="ECO:0000256" key="6">
    <source>
        <dbReference type="ARBA" id="ARBA00022960"/>
    </source>
</evidence>
<organism evidence="12 13">
    <name type="scientific">Spirochaeta isovalerica</name>
    <dbReference type="NCBI Taxonomy" id="150"/>
    <lineage>
        <taxon>Bacteria</taxon>
        <taxon>Pseudomonadati</taxon>
        <taxon>Spirochaetota</taxon>
        <taxon>Spirochaetia</taxon>
        <taxon>Spirochaetales</taxon>
        <taxon>Spirochaetaceae</taxon>
        <taxon>Spirochaeta</taxon>
    </lineage>
</organism>
<feature type="transmembrane region" description="Helical" evidence="11">
    <location>
        <begin position="409"/>
        <end position="431"/>
    </location>
</feature>
<dbReference type="GO" id="GO:0009252">
    <property type="term" value="P:peptidoglycan biosynthetic process"/>
    <property type="evidence" value="ECO:0007669"/>
    <property type="project" value="UniProtKB-UniRule"/>
</dbReference>
<keyword evidence="7 11" id="KW-0573">Peptidoglycan synthesis</keyword>
<keyword evidence="2 11" id="KW-1003">Cell membrane</keyword>
<keyword evidence="6 11" id="KW-0133">Cell shape</keyword>
<keyword evidence="3 11" id="KW-0328">Glycosyltransferase</keyword>
<dbReference type="GO" id="GO:0071555">
    <property type="term" value="P:cell wall organization"/>
    <property type="evidence" value="ECO:0007669"/>
    <property type="project" value="UniProtKB-KW"/>
</dbReference>
<dbReference type="Proteomes" id="UP000587760">
    <property type="component" value="Unassembled WGS sequence"/>
</dbReference>
<evidence type="ECO:0000256" key="4">
    <source>
        <dbReference type="ARBA" id="ARBA00022679"/>
    </source>
</evidence>
<dbReference type="Pfam" id="PF01098">
    <property type="entry name" value="FTSW_RODA_SPOVE"/>
    <property type="match status" value="2"/>
</dbReference>
<gene>
    <name evidence="11" type="primary">rodA</name>
    <name evidence="12" type="ORF">HNR50_000720</name>
</gene>
<evidence type="ECO:0000313" key="12">
    <source>
        <dbReference type="EMBL" id="MBB6479087.1"/>
    </source>
</evidence>
<dbReference type="EC" id="2.4.99.28" evidence="11"/>
<name>A0A841R7A9_9SPIO</name>
<evidence type="ECO:0000256" key="9">
    <source>
        <dbReference type="ARBA" id="ARBA00023136"/>
    </source>
</evidence>
<dbReference type="UniPathway" id="UPA00219"/>
<feature type="transmembrane region" description="Helical" evidence="11">
    <location>
        <begin position="107"/>
        <end position="127"/>
    </location>
</feature>
<evidence type="ECO:0000256" key="1">
    <source>
        <dbReference type="ARBA" id="ARBA00004141"/>
    </source>
</evidence>
<dbReference type="PANTHER" id="PTHR30474:SF1">
    <property type="entry name" value="PEPTIDOGLYCAN GLYCOSYLTRANSFERASE MRDB"/>
    <property type="match status" value="1"/>
</dbReference>
<proteinExistence type="inferred from homology"/>
<feature type="transmembrane region" description="Helical" evidence="11">
    <location>
        <begin position="343"/>
        <end position="366"/>
    </location>
</feature>
<dbReference type="RefSeq" id="WP_184743863.1">
    <property type="nucleotide sequence ID" value="NZ_JACHGJ010000001.1"/>
</dbReference>